<evidence type="ECO:0000256" key="6">
    <source>
        <dbReference type="ARBA" id="ARBA00022723"/>
    </source>
</evidence>
<dbReference type="Gene3D" id="3.10.520.10">
    <property type="entry name" value="ApbE-like domains"/>
    <property type="match status" value="2"/>
</dbReference>
<proteinExistence type="predicted"/>
<evidence type="ECO:0000256" key="10">
    <source>
        <dbReference type="ARBA" id="ARBA00048540"/>
    </source>
</evidence>
<sequence>MQEIKYFFPNKVINQMNIPFTIKIATNNPDEVVMQELEEVTEKIDKRLAQIDTDFSPFRYDSLVSRYQRGDRSPILESTDFQAIYGQTILAEQMTDGIFTPFFAGRYDPTGLVKGWAIEQVFDEYLKPLLEDINIDGVSLNGGGDIKFATKDKSNFNWGIGIEDPDNLEKILATYYLKNGAIATSGNSKRGEHIIRKYPNDTKQVTVVSDSLVDADIWATVGVSAGLEKFAEFVEEHDLSGILIDDNHLPISFNKGAVSNAQETPL</sequence>
<dbReference type="PANTHER" id="PTHR30040:SF2">
    <property type="entry name" value="FAD:PROTEIN FMN TRANSFERASE"/>
    <property type="match status" value="1"/>
</dbReference>
<gene>
    <name evidence="11" type="ORF">H9820_06770</name>
</gene>
<evidence type="ECO:0000313" key="12">
    <source>
        <dbReference type="Proteomes" id="UP000824013"/>
    </source>
</evidence>
<organism evidence="11 12">
    <name type="scientific">Candidatus Companilactobacillus pullicola</name>
    <dbReference type="NCBI Taxonomy" id="2838523"/>
    <lineage>
        <taxon>Bacteria</taxon>
        <taxon>Bacillati</taxon>
        <taxon>Bacillota</taxon>
        <taxon>Bacilli</taxon>
        <taxon>Lactobacillales</taxon>
        <taxon>Lactobacillaceae</taxon>
        <taxon>Companilactobacillus</taxon>
    </lineage>
</organism>
<keyword evidence="5 11" id="KW-0808">Transferase</keyword>
<dbReference type="SUPFAM" id="SSF143631">
    <property type="entry name" value="ApbE-like"/>
    <property type="match status" value="1"/>
</dbReference>
<dbReference type="GO" id="GO:0046872">
    <property type="term" value="F:metal ion binding"/>
    <property type="evidence" value="ECO:0007669"/>
    <property type="project" value="UniProtKB-KW"/>
</dbReference>
<evidence type="ECO:0000256" key="9">
    <source>
        <dbReference type="ARBA" id="ARBA00031306"/>
    </source>
</evidence>
<dbReference type="InterPro" id="IPR003374">
    <property type="entry name" value="ApbE-like_sf"/>
</dbReference>
<name>A0A9D1ZLW5_9LACO</name>
<evidence type="ECO:0000256" key="2">
    <source>
        <dbReference type="ARBA" id="ARBA00011955"/>
    </source>
</evidence>
<evidence type="ECO:0000256" key="8">
    <source>
        <dbReference type="ARBA" id="ARBA00022842"/>
    </source>
</evidence>
<dbReference type="EMBL" id="DXCM01000042">
    <property type="protein sequence ID" value="HIY92632.1"/>
    <property type="molecule type" value="Genomic_DNA"/>
</dbReference>
<dbReference type="Proteomes" id="UP000824013">
    <property type="component" value="Unassembled WGS sequence"/>
</dbReference>
<dbReference type="PANTHER" id="PTHR30040">
    <property type="entry name" value="THIAMINE BIOSYNTHESIS LIPOPROTEIN APBE"/>
    <property type="match status" value="1"/>
</dbReference>
<protein>
    <recommendedName>
        <fullName evidence="3">FAD:protein FMN transferase</fullName>
        <ecNumber evidence="2">2.7.1.180</ecNumber>
    </recommendedName>
    <alternativeName>
        <fullName evidence="9">Flavin transferase</fullName>
    </alternativeName>
</protein>
<keyword evidence="6" id="KW-0479">Metal-binding</keyword>
<keyword evidence="8" id="KW-0460">Magnesium</keyword>
<keyword evidence="7" id="KW-0274">FAD</keyword>
<evidence type="ECO:0000313" key="11">
    <source>
        <dbReference type="EMBL" id="HIY92632.1"/>
    </source>
</evidence>
<accession>A0A9D1ZLW5</accession>
<reference evidence="11" key="2">
    <citation type="submission" date="2021-04" db="EMBL/GenBank/DDBJ databases">
        <authorList>
            <person name="Gilroy R."/>
        </authorList>
    </citation>
    <scope>NUCLEOTIDE SEQUENCE</scope>
    <source>
        <strain evidence="11">3204</strain>
    </source>
</reference>
<evidence type="ECO:0000256" key="4">
    <source>
        <dbReference type="ARBA" id="ARBA00022630"/>
    </source>
</evidence>
<comment type="cofactor">
    <cofactor evidence="1">
        <name>Mg(2+)</name>
        <dbReference type="ChEBI" id="CHEBI:18420"/>
    </cofactor>
</comment>
<comment type="catalytic activity">
    <reaction evidence="10">
        <text>L-threonyl-[protein] + FAD = FMN-L-threonyl-[protein] + AMP + H(+)</text>
        <dbReference type="Rhea" id="RHEA:36847"/>
        <dbReference type="Rhea" id="RHEA-COMP:11060"/>
        <dbReference type="Rhea" id="RHEA-COMP:11061"/>
        <dbReference type="ChEBI" id="CHEBI:15378"/>
        <dbReference type="ChEBI" id="CHEBI:30013"/>
        <dbReference type="ChEBI" id="CHEBI:57692"/>
        <dbReference type="ChEBI" id="CHEBI:74257"/>
        <dbReference type="ChEBI" id="CHEBI:456215"/>
        <dbReference type="EC" id="2.7.1.180"/>
    </reaction>
</comment>
<dbReference type="GO" id="GO:0016740">
    <property type="term" value="F:transferase activity"/>
    <property type="evidence" value="ECO:0007669"/>
    <property type="project" value="UniProtKB-KW"/>
</dbReference>
<keyword evidence="4" id="KW-0285">Flavoprotein</keyword>
<dbReference type="EC" id="2.7.1.180" evidence="2"/>
<dbReference type="InterPro" id="IPR024932">
    <property type="entry name" value="ApbE"/>
</dbReference>
<dbReference type="AlphaFoldDB" id="A0A9D1ZLW5"/>
<evidence type="ECO:0000256" key="3">
    <source>
        <dbReference type="ARBA" id="ARBA00016337"/>
    </source>
</evidence>
<evidence type="ECO:0000256" key="1">
    <source>
        <dbReference type="ARBA" id="ARBA00001946"/>
    </source>
</evidence>
<evidence type="ECO:0000256" key="7">
    <source>
        <dbReference type="ARBA" id="ARBA00022827"/>
    </source>
</evidence>
<dbReference type="Pfam" id="PF02424">
    <property type="entry name" value="ApbE"/>
    <property type="match status" value="1"/>
</dbReference>
<comment type="caution">
    <text evidence="11">The sequence shown here is derived from an EMBL/GenBank/DDBJ whole genome shotgun (WGS) entry which is preliminary data.</text>
</comment>
<reference evidence="11" key="1">
    <citation type="journal article" date="2021" name="PeerJ">
        <title>Extensive microbial diversity within the chicken gut microbiome revealed by metagenomics and culture.</title>
        <authorList>
            <person name="Gilroy R."/>
            <person name="Ravi A."/>
            <person name="Getino M."/>
            <person name="Pursley I."/>
            <person name="Horton D.L."/>
            <person name="Alikhan N.F."/>
            <person name="Baker D."/>
            <person name="Gharbi K."/>
            <person name="Hall N."/>
            <person name="Watson M."/>
            <person name="Adriaenssens E.M."/>
            <person name="Foster-Nyarko E."/>
            <person name="Jarju S."/>
            <person name="Secka A."/>
            <person name="Antonio M."/>
            <person name="Oren A."/>
            <person name="Chaudhuri R.R."/>
            <person name="La Ragione R."/>
            <person name="Hildebrand F."/>
            <person name="Pallen M.J."/>
        </authorList>
    </citation>
    <scope>NUCLEOTIDE SEQUENCE</scope>
    <source>
        <strain evidence="11">3204</strain>
    </source>
</reference>
<evidence type="ECO:0000256" key="5">
    <source>
        <dbReference type="ARBA" id="ARBA00022679"/>
    </source>
</evidence>